<organism evidence="2 3">
    <name type="scientific">Cyclospora cayetanensis</name>
    <dbReference type="NCBI Taxonomy" id="88456"/>
    <lineage>
        <taxon>Eukaryota</taxon>
        <taxon>Sar</taxon>
        <taxon>Alveolata</taxon>
        <taxon>Apicomplexa</taxon>
        <taxon>Conoidasida</taxon>
        <taxon>Coccidia</taxon>
        <taxon>Eucoccidiorida</taxon>
        <taxon>Eimeriorina</taxon>
        <taxon>Eimeriidae</taxon>
        <taxon>Cyclospora</taxon>
    </lineage>
</organism>
<evidence type="ECO:0000256" key="1">
    <source>
        <dbReference type="SAM" id="MobiDB-lite"/>
    </source>
</evidence>
<dbReference type="InParanoid" id="A0A1D3D808"/>
<comment type="caution">
    <text evidence="2">The sequence shown here is derived from an EMBL/GenBank/DDBJ whole genome shotgun (WGS) entry which is preliminary data.</text>
</comment>
<dbReference type="AlphaFoldDB" id="A0A1D3D808"/>
<evidence type="ECO:0000313" key="2">
    <source>
        <dbReference type="EMBL" id="OEH79582.1"/>
    </source>
</evidence>
<dbReference type="VEuPathDB" id="ToxoDB:cyc_07496"/>
<dbReference type="VEuPathDB" id="ToxoDB:LOC34623450"/>
<feature type="region of interest" description="Disordered" evidence="1">
    <location>
        <begin position="25"/>
        <end position="44"/>
    </location>
</feature>
<gene>
    <name evidence="2" type="ORF">cyc_07496</name>
</gene>
<accession>A0A1D3D808</accession>
<keyword evidence="3" id="KW-1185">Reference proteome</keyword>
<dbReference type="Proteomes" id="UP000095192">
    <property type="component" value="Unassembled WGS sequence"/>
</dbReference>
<evidence type="ECO:0000313" key="3">
    <source>
        <dbReference type="Proteomes" id="UP000095192"/>
    </source>
</evidence>
<name>A0A1D3D808_9EIME</name>
<feature type="region of interest" description="Disordered" evidence="1">
    <location>
        <begin position="153"/>
        <end position="174"/>
    </location>
</feature>
<protein>
    <submittedName>
        <fullName evidence="2">Uncharacterized protein</fullName>
    </submittedName>
</protein>
<reference evidence="2 3" key="1">
    <citation type="journal article" date="2016" name="BMC Genomics">
        <title>Comparative genomics reveals Cyclospora cayetanensis possesses coccidia-like metabolism and invasion components but unique surface antigens.</title>
        <authorList>
            <person name="Liu S."/>
            <person name="Wang L."/>
            <person name="Zheng H."/>
            <person name="Xu Z."/>
            <person name="Roellig D.M."/>
            <person name="Li N."/>
            <person name="Frace M.A."/>
            <person name="Tang K."/>
            <person name="Arrowood M.J."/>
            <person name="Moss D.M."/>
            <person name="Zhang L."/>
            <person name="Feng Y."/>
            <person name="Xiao L."/>
        </authorList>
    </citation>
    <scope>NUCLEOTIDE SEQUENCE [LARGE SCALE GENOMIC DNA]</scope>
    <source>
        <strain evidence="2 3">CHN_HEN01</strain>
    </source>
</reference>
<dbReference type="EMBL" id="JROU02000345">
    <property type="protein sequence ID" value="OEH79582.1"/>
    <property type="molecule type" value="Genomic_DNA"/>
</dbReference>
<sequence>MRGCGGERSGGALAVAADAEVASAALEGGKRSRSPRREKRPAGVQAQRLLHRVALWQDCPVGVSRAAAMAVAALQQEFAASQHWHCMQRCQLEGDAEPEAQLQKLQQLLPFISPIFAENATVQQKHKALNAAAATLLPDLPPKHRLERQSQVDRMQSLDVDEKEQEALSGPQETLERISVSTSSDANDCSEGGEESIVLPLVEDQRVQQSCTVSAVTAKRIAALARCVKAAKLQLDRHAQRESLMFSAPPLPAAAPKGVNLLALLFFSFATVITGHKASSPLWMEQPSHRCYPPQRLQLAFSLLAMWLCFEQAFWGELAAAVRLCNICSLSLLGAFHAFVYCAIRAAMQKGEDLQQPHGQYQAHQAEENRWNQLLEQLDSHWKRLKHLSQRRKHDASPAENGSASSAAATAAAAGEVANSQRLFATLQQQLQSLAFMLGPQCIPPRVLTFLQEKLNEESGSLSRLPDLLLHGRLEAAVALVETQVAAVTSTVDSKETDTMTRCEVSREIKLQAATLAQLQAAVAVQRPLLLPRLENALLTAGDLVCAGGAGGSECASLEQAWRRPFAADEGHTSRKI</sequence>
<proteinExistence type="predicted"/>